<evidence type="ECO:0000256" key="5">
    <source>
        <dbReference type="ARBA" id="ARBA00022857"/>
    </source>
</evidence>
<keyword evidence="10" id="KW-1185">Reference proteome</keyword>
<feature type="domain" description="DHFR" evidence="8">
    <location>
        <begin position="1"/>
        <end position="165"/>
    </location>
</feature>
<gene>
    <name evidence="9" type="ORF">AALT52_06370</name>
</gene>
<dbReference type="PIRSF" id="PIRSF000194">
    <property type="entry name" value="DHFR"/>
    <property type="match status" value="1"/>
</dbReference>
<comment type="catalytic activity">
    <reaction evidence="7">
        <text>(6S)-5,6,7,8-tetrahydrofolate + NADP(+) = 7,8-dihydrofolate + NADPH + H(+)</text>
        <dbReference type="Rhea" id="RHEA:15009"/>
        <dbReference type="ChEBI" id="CHEBI:15378"/>
        <dbReference type="ChEBI" id="CHEBI:57451"/>
        <dbReference type="ChEBI" id="CHEBI:57453"/>
        <dbReference type="ChEBI" id="CHEBI:57783"/>
        <dbReference type="ChEBI" id="CHEBI:58349"/>
        <dbReference type="EC" id="1.5.1.3"/>
    </reaction>
</comment>
<comment type="similarity">
    <text evidence="2 7">Belongs to the dihydrofolate reductase family.</text>
</comment>
<dbReference type="Pfam" id="PF00186">
    <property type="entry name" value="DHFR_1"/>
    <property type="match status" value="1"/>
</dbReference>
<keyword evidence="5 7" id="KW-0521">NADP</keyword>
<dbReference type="RefSeq" id="WP_369942115.1">
    <property type="nucleotide sequence ID" value="NZ_JBCLUF010000020.1"/>
</dbReference>
<evidence type="ECO:0000256" key="1">
    <source>
        <dbReference type="ARBA" id="ARBA00004903"/>
    </source>
</evidence>
<dbReference type="GO" id="GO:0004146">
    <property type="term" value="F:dihydrofolate reductase activity"/>
    <property type="evidence" value="ECO:0007669"/>
    <property type="project" value="UniProtKB-EC"/>
</dbReference>
<reference evidence="9 10" key="1">
    <citation type="submission" date="2024-03" db="EMBL/GenBank/DDBJ databases">
        <title>Mouse gut bacterial collection (mGBC) of GemPharmatech.</title>
        <authorList>
            <person name="He Y."/>
            <person name="Dong L."/>
            <person name="Wu D."/>
            <person name="Gao X."/>
            <person name="Lin Z."/>
        </authorList>
    </citation>
    <scope>NUCLEOTIDE SEQUENCE [LARGE SCALE GENOMIC DNA]</scope>
    <source>
        <strain evidence="9 10">15-30</strain>
    </source>
</reference>
<dbReference type="InterPro" id="IPR001796">
    <property type="entry name" value="DHFR_dom"/>
</dbReference>
<evidence type="ECO:0000256" key="6">
    <source>
        <dbReference type="ARBA" id="ARBA00023002"/>
    </source>
</evidence>
<dbReference type="PANTHER" id="PTHR48069:SF3">
    <property type="entry name" value="DIHYDROFOLATE REDUCTASE"/>
    <property type="match status" value="1"/>
</dbReference>
<name>A0ABV4DQE0_9LACO</name>
<dbReference type="Proteomes" id="UP001565236">
    <property type="component" value="Unassembled WGS sequence"/>
</dbReference>
<comment type="function">
    <text evidence="7">Key enzyme in folate metabolism. Catalyzes an essential reaction for de novo glycine and purine synthesis, and for DNA precursor synthesis.</text>
</comment>
<dbReference type="EMBL" id="JBCLUF010000020">
    <property type="protein sequence ID" value="MEY8662509.1"/>
    <property type="molecule type" value="Genomic_DNA"/>
</dbReference>
<dbReference type="PANTHER" id="PTHR48069">
    <property type="entry name" value="DIHYDROFOLATE REDUCTASE"/>
    <property type="match status" value="1"/>
</dbReference>
<dbReference type="CDD" id="cd00209">
    <property type="entry name" value="DHFR"/>
    <property type="match status" value="1"/>
</dbReference>
<proteinExistence type="inferred from homology"/>
<dbReference type="PROSITE" id="PS51330">
    <property type="entry name" value="DHFR_2"/>
    <property type="match status" value="1"/>
</dbReference>
<evidence type="ECO:0000313" key="9">
    <source>
        <dbReference type="EMBL" id="MEY8662509.1"/>
    </source>
</evidence>
<dbReference type="EC" id="1.5.1.3" evidence="3 7"/>
<comment type="caution">
    <text evidence="9">The sequence shown here is derived from an EMBL/GenBank/DDBJ whole genome shotgun (WGS) entry which is preliminary data.</text>
</comment>
<keyword evidence="6 7" id="KW-0560">Oxidoreductase</keyword>
<sequence>MIAFIWAQDQKRQIGHQGRLPWHLPADLAYFKEKTSGHPMVMGRKTFASFPGFLPGREHIVLTRDKDFRAKYPADAPLTVYHSLPELREWLLAQSELVFVIGGASLFESLKDDVSRLYLTEIEETFEGDTVMPKLDLTKFTLLEKKVGQIDAKNRYPHTFYVYERK</sequence>
<dbReference type="InterPro" id="IPR024072">
    <property type="entry name" value="DHFR-like_dom_sf"/>
</dbReference>
<keyword evidence="4 7" id="KW-0554">One-carbon metabolism</keyword>
<accession>A0ABV4DQE0</accession>
<evidence type="ECO:0000259" key="8">
    <source>
        <dbReference type="PROSITE" id="PS51330"/>
    </source>
</evidence>
<dbReference type="InterPro" id="IPR012259">
    <property type="entry name" value="DHFR"/>
</dbReference>
<evidence type="ECO:0000256" key="4">
    <source>
        <dbReference type="ARBA" id="ARBA00022563"/>
    </source>
</evidence>
<comment type="pathway">
    <text evidence="1 7">Cofactor biosynthesis; tetrahydrofolate biosynthesis; 5,6,7,8-tetrahydrofolate from 7,8-dihydrofolate: step 1/1.</text>
</comment>
<evidence type="ECO:0000313" key="10">
    <source>
        <dbReference type="Proteomes" id="UP001565236"/>
    </source>
</evidence>
<evidence type="ECO:0000256" key="2">
    <source>
        <dbReference type="ARBA" id="ARBA00009539"/>
    </source>
</evidence>
<dbReference type="Gene3D" id="3.40.430.10">
    <property type="entry name" value="Dihydrofolate Reductase, subunit A"/>
    <property type="match status" value="1"/>
</dbReference>
<dbReference type="PRINTS" id="PR00070">
    <property type="entry name" value="DHFR"/>
</dbReference>
<evidence type="ECO:0000256" key="7">
    <source>
        <dbReference type="PIRNR" id="PIRNR000194"/>
    </source>
</evidence>
<evidence type="ECO:0000256" key="3">
    <source>
        <dbReference type="ARBA" id="ARBA00012856"/>
    </source>
</evidence>
<protein>
    <recommendedName>
        <fullName evidence="3 7">Dihydrofolate reductase</fullName>
        <ecNumber evidence="3 7">1.5.1.3</ecNumber>
    </recommendedName>
</protein>
<organism evidence="9 10">
    <name type="scientific">Ligilactobacillus faecis</name>
    <dbReference type="NCBI Taxonomy" id="762833"/>
    <lineage>
        <taxon>Bacteria</taxon>
        <taxon>Bacillati</taxon>
        <taxon>Bacillota</taxon>
        <taxon>Bacilli</taxon>
        <taxon>Lactobacillales</taxon>
        <taxon>Lactobacillaceae</taxon>
        <taxon>Ligilactobacillus</taxon>
    </lineage>
</organism>
<dbReference type="SUPFAM" id="SSF53597">
    <property type="entry name" value="Dihydrofolate reductase-like"/>
    <property type="match status" value="1"/>
</dbReference>